<dbReference type="Gene3D" id="1.10.10.10">
    <property type="entry name" value="Winged helix-like DNA-binding domain superfamily/Winged helix DNA-binding domain"/>
    <property type="match status" value="1"/>
</dbReference>
<evidence type="ECO:0000256" key="7">
    <source>
        <dbReference type="PIRSR" id="PIRSR602481-1"/>
    </source>
</evidence>
<dbReference type="GO" id="GO:0008270">
    <property type="term" value="F:zinc ion binding"/>
    <property type="evidence" value="ECO:0007669"/>
    <property type="project" value="TreeGrafter"/>
</dbReference>
<gene>
    <name evidence="9" type="ORF">SAMN05421659_12134</name>
</gene>
<keyword evidence="4" id="KW-0805">Transcription regulation</keyword>
<dbReference type="InterPro" id="IPR036388">
    <property type="entry name" value="WH-like_DNA-bd_sf"/>
</dbReference>
<evidence type="ECO:0000313" key="9">
    <source>
        <dbReference type="EMBL" id="SEW43648.1"/>
    </source>
</evidence>
<feature type="binding site" evidence="8">
    <location>
        <position position="96"/>
    </location>
    <ligand>
        <name>Fe cation</name>
        <dbReference type="ChEBI" id="CHEBI:24875"/>
    </ligand>
</feature>
<dbReference type="GO" id="GO:0003700">
    <property type="term" value="F:DNA-binding transcription factor activity"/>
    <property type="evidence" value="ECO:0007669"/>
    <property type="project" value="InterPro"/>
</dbReference>
<dbReference type="PANTHER" id="PTHR33202">
    <property type="entry name" value="ZINC UPTAKE REGULATION PROTEIN"/>
    <property type="match status" value="1"/>
</dbReference>
<feature type="binding site" evidence="7">
    <location>
        <position position="105"/>
    </location>
    <ligand>
        <name>Zn(2+)</name>
        <dbReference type="ChEBI" id="CHEBI:29105"/>
    </ligand>
</feature>
<evidence type="ECO:0000256" key="3">
    <source>
        <dbReference type="ARBA" id="ARBA00022833"/>
    </source>
</evidence>
<evidence type="ECO:0000256" key="5">
    <source>
        <dbReference type="ARBA" id="ARBA00023125"/>
    </source>
</evidence>
<dbReference type="EMBL" id="FOJI01000021">
    <property type="protein sequence ID" value="SEW43648.1"/>
    <property type="molecule type" value="Genomic_DNA"/>
</dbReference>
<keyword evidence="7" id="KW-0479">Metal-binding</keyword>
<evidence type="ECO:0000256" key="1">
    <source>
        <dbReference type="ARBA" id="ARBA00007957"/>
    </source>
</evidence>
<evidence type="ECO:0000256" key="4">
    <source>
        <dbReference type="ARBA" id="ARBA00023015"/>
    </source>
</evidence>
<dbReference type="PANTHER" id="PTHR33202:SF7">
    <property type="entry name" value="FERRIC UPTAKE REGULATION PROTEIN"/>
    <property type="match status" value="1"/>
</dbReference>
<feature type="binding site" evidence="7">
    <location>
        <position position="102"/>
    </location>
    <ligand>
        <name>Zn(2+)</name>
        <dbReference type="ChEBI" id="CHEBI:29105"/>
    </ligand>
</feature>
<organism evidence="9 10">
    <name type="scientific">[Clostridium] fimetarium</name>
    <dbReference type="NCBI Taxonomy" id="99656"/>
    <lineage>
        <taxon>Bacteria</taxon>
        <taxon>Bacillati</taxon>
        <taxon>Bacillota</taxon>
        <taxon>Clostridia</taxon>
        <taxon>Lachnospirales</taxon>
        <taxon>Lachnospiraceae</taxon>
    </lineage>
</organism>
<name>A0A1I0RR69_9FIRM</name>
<dbReference type="InterPro" id="IPR036390">
    <property type="entry name" value="WH_DNA-bd_sf"/>
</dbReference>
<dbReference type="Proteomes" id="UP000199701">
    <property type="component" value="Unassembled WGS sequence"/>
</dbReference>
<dbReference type="STRING" id="99656.SAMN05421659_12134"/>
<evidence type="ECO:0000256" key="6">
    <source>
        <dbReference type="ARBA" id="ARBA00023163"/>
    </source>
</evidence>
<dbReference type="CDD" id="cd07153">
    <property type="entry name" value="Fur_like"/>
    <property type="match status" value="1"/>
</dbReference>
<feature type="binding site" evidence="7">
    <location>
        <position position="145"/>
    </location>
    <ligand>
        <name>Zn(2+)</name>
        <dbReference type="ChEBI" id="CHEBI:29105"/>
    </ligand>
</feature>
<feature type="binding site" evidence="8">
    <location>
        <position position="117"/>
    </location>
    <ligand>
        <name>Fe cation</name>
        <dbReference type="ChEBI" id="CHEBI:24875"/>
    </ligand>
</feature>
<keyword evidence="3 7" id="KW-0862">Zinc</keyword>
<dbReference type="Pfam" id="PF01475">
    <property type="entry name" value="FUR"/>
    <property type="match status" value="1"/>
</dbReference>
<comment type="cofactor">
    <cofactor evidence="8">
        <name>Mn(2+)</name>
        <dbReference type="ChEBI" id="CHEBI:29035"/>
    </cofactor>
    <cofactor evidence="8">
        <name>Fe(2+)</name>
        <dbReference type="ChEBI" id="CHEBI:29033"/>
    </cofactor>
    <text evidence="8">Binds 1 Mn(2+) or Fe(2+) ion per subunit.</text>
</comment>
<proteinExistence type="inferred from homology"/>
<accession>A0A1I0RR69</accession>
<dbReference type="SUPFAM" id="SSF46785">
    <property type="entry name" value="Winged helix' DNA-binding domain"/>
    <property type="match status" value="1"/>
</dbReference>
<evidence type="ECO:0000313" key="10">
    <source>
        <dbReference type="Proteomes" id="UP000199701"/>
    </source>
</evidence>
<dbReference type="GO" id="GO:1900376">
    <property type="term" value="P:regulation of secondary metabolite biosynthetic process"/>
    <property type="evidence" value="ECO:0007669"/>
    <property type="project" value="TreeGrafter"/>
</dbReference>
<dbReference type="InterPro" id="IPR002481">
    <property type="entry name" value="FUR"/>
</dbReference>
<feature type="binding site" evidence="7">
    <location>
        <position position="142"/>
    </location>
    <ligand>
        <name>Zn(2+)</name>
        <dbReference type="ChEBI" id="CHEBI:29105"/>
    </ligand>
</feature>
<dbReference type="GO" id="GO:0045892">
    <property type="term" value="P:negative regulation of DNA-templated transcription"/>
    <property type="evidence" value="ECO:0007669"/>
    <property type="project" value="TreeGrafter"/>
</dbReference>
<keyword evidence="10" id="KW-1185">Reference proteome</keyword>
<feature type="binding site" evidence="8">
    <location>
        <position position="134"/>
    </location>
    <ligand>
        <name>Fe cation</name>
        <dbReference type="ChEBI" id="CHEBI:24875"/>
    </ligand>
</feature>
<dbReference type="AlphaFoldDB" id="A0A1I0RR69"/>
<protein>
    <submittedName>
        <fullName evidence="9">Fur family transcriptional regulator, ferric uptake regulator</fullName>
    </submittedName>
</protein>
<keyword evidence="2" id="KW-0678">Repressor</keyword>
<comment type="cofactor">
    <cofactor evidence="7">
        <name>Zn(2+)</name>
        <dbReference type="ChEBI" id="CHEBI:29105"/>
    </cofactor>
    <text evidence="7">Binds 1 zinc ion per subunit.</text>
</comment>
<keyword evidence="5" id="KW-0238">DNA-binding</keyword>
<dbReference type="Gene3D" id="3.30.1490.190">
    <property type="match status" value="1"/>
</dbReference>
<comment type="similarity">
    <text evidence="1">Belongs to the Fur family.</text>
</comment>
<sequence>MYIYMELGGRPLSQIDVILKENGLKSTKSRKLILDILERALEPMSAEEIFINVRHQDELNFSTVYRTLSTLTQKLITLKNIEDDGISYYQLNNHKHSNYLVCSECRKRILLDSCPLEEMTVNLEKKTGFHISGHNLEFIGECPECLENEIYKVSK</sequence>
<evidence type="ECO:0000256" key="8">
    <source>
        <dbReference type="PIRSR" id="PIRSR602481-2"/>
    </source>
</evidence>
<dbReference type="InterPro" id="IPR043135">
    <property type="entry name" value="Fur_C"/>
</dbReference>
<dbReference type="GO" id="GO:0000976">
    <property type="term" value="F:transcription cis-regulatory region binding"/>
    <property type="evidence" value="ECO:0007669"/>
    <property type="project" value="TreeGrafter"/>
</dbReference>
<keyword evidence="8" id="KW-0408">Iron</keyword>
<keyword evidence="6" id="KW-0804">Transcription</keyword>
<reference evidence="9 10" key="1">
    <citation type="submission" date="2016-10" db="EMBL/GenBank/DDBJ databases">
        <authorList>
            <person name="de Groot N.N."/>
        </authorList>
    </citation>
    <scope>NUCLEOTIDE SEQUENCE [LARGE SCALE GENOMIC DNA]</scope>
    <source>
        <strain evidence="9 10">DSM 9179</strain>
    </source>
</reference>
<evidence type="ECO:0000256" key="2">
    <source>
        <dbReference type="ARBA" id="ARBA00022491"/>
    </source>
</evidence>